<evidence type="ECO:0000259" key="4">
    <source>
        <dbReference type="PROSITE" id="PS50966"/>
    </source>
</evidence>
<dbReference type="PROSITE" id="PS50966">
    <property type="entry name" value="ZF_SWIM"/>
    <property type="match status" value="1"/>
</dbReference>
<dbReference type="OrthoDB" id="2122982at2759"/>
<feature type="region of interest" description="Disordered" evidence="2">
    <location>
        <begin position="1"/>
        <end position="81"/>
    </location>
</feature>
<dbReference type="InParanoid" id="A0A2N3NIZ9"/>
<dbReference type="PANTHER" id="PTHR21540">
    <property type="entry name" value="RING FINGER AND SWIM DOMAIN-CONTAINING PROTEIN 2"/>
    <property type="match status" value="1"/>
</dbReference>
<reference evidence="5 6" key="1">
    <citation type="journal article" date="2017" name="G3 (Bethesda)">
        <title>First Draft Genome Sequence of the Pathogenic Fungus Lomentospora prolificans (Formerly Scedosporium prolificans).</title>
        <authorList>
            <person name="Luo R."/>
            <person name="Zimin A."/>
            <person name="Workman R."/>
            <person name="Fan Y."/>
            <person name="Pertea G."/>
            <person name="Grossman N."/>
            <person name="Wear M.P."/>
            <person name="Jia B."/>
            <person name="Miller H."/>
            <person name="Casadevall A."/>
            <person name="Timp W."/>
            <person name="Zhang S.X."/>
            <person name="Salzberg S.L."/>
        </authorList>
    </citation>
    <scope>NUCLEOTIDE SEQUENCE [LARGE SCALE GENOMIC DNA]</scope>
    <source>
        <strain evidence="5 6">JHH-5317</strain>
    </source>
</reference>
<dbReference type="Gene3D" id="3.30.40.10">
    <property type="entry name" value="Zinc/RING finger domain, C3HC4 (zinc finger)"/>
    <property type="match status" value="1"/>
</dbReference>
<name>A0A2N3NIZ9_9PEZI</name>
<dbReference type="InterPro" id="IPR013083">
    <property type="entry name" value="Znf_RING/FYVE/PHD"/>
</dbReference>
<dbReference type="GO" id="GO:0008270">
    <property type="term" value="F:zinc ion binding"/>
    <property type="evidence" value="ECO:0007669"/>
    <property type="project" value="UniProtKB-KW"/>
</dbReference>
<dbReference type="AlphaFoldDB" id="A0A2N3NIZ9"/>
<dbReference type="InterPro" id="IPR039903">
    <property type="entry name" value="Zswim2"/>
</dbReference>
<dbReference type="GO" id="GO:0061630">
    <property type="term" value="F:ubiquitin protein ligase activity"/>
    <property type="evidence" value="ECO:0007669"/>
    <property type="project" value="InterPro"/>
</dbReference>
<dbReference type="SUPFAM" id="SSF57850">
    <property type="entry name" value="RING/U-box"/>
    <property type="match status" value="1"/>
</dbReference>
<dbReference type="PROSITE" id="PS50089">
    <property type="entry name" value="ZF_RING_2"/>
    <property type="match status" value="1"/>
</dbReference>
<comment type="caution">
    <text evidence="5">The sequence shown here is derived from an EMBL/GenBank/DDBJ whole genome shotgun (WGS) entry which is preliminary data.</text>
</comment>
<keyword evidence="1" id="KW-0479">Metal-binding</keyword>
<dbReference type="EMBL" id="NLAX01000003">
    <property type="protein sequence ID" value="PKS12403.1"/>
    <property type="molecule type" value="Genomic_DNA"/>
</dbReference>
<accession>A0A2N3NIZ9</accession>
<evidence type="ECO:0000259" key="3">
    <source>
        <dbReference type="PROSITE" id="PS50089"/>
    </source>
</evidence>
<feature type="region of interest" description="Disordered" evidence="2">
    <location>
        <begin position="325"/>
        <end position="344"/>
    </location>
</feature>
<dbReference type="PANTHER" id="PTHR21540:SF0">
    <property type="entry name" value="PHD FAMILY PROTEIN"/>
    <property type="match status" value="1"/>
</dbReference>
<feature type="compositionally biased region" description="Basic and acidic residues" evidence="2">
    <location>
        <begin position="63"/>
        <end position="81"/>
    </location>
</feature>
<dbReference type="CDD" id="cd16494">
    <property type="entry name" value="RING-CH-C4HC3_ZSWM2"/>
    <property type="match status" value="1"/>
</dbReference>
<protein>
    <submittedName>
        <fullName evidence="5">Uncharacterized protein</fullName>
    </submittedName>
</protein>
<proteinExistence type="predicted"/>
<sequence>MADRRRRYEPSAAPSAHSLVAKPGAKRKAGSDFEPTSRSRSISIEILDAPPTEWKNKASRRPRAAEVADRPPAKKLKRAQEEKRLRRFRPEPPQTFHPIFERARSQRFFVLSRREAGTPECPEQLVELAGSTGNIYTVHIGRIPSCTCPHSVKGHQCKHIIYVMSRVLRAEFHHVYQLALLSTELREILSAAPPIETDAPSSPSDSNESGKRKPIEGDCPICFCEFDLNEKDSITWCRAACGQNVHAHCFRMWATTKCPGRESEATCPYCRSVWGVELEPAKIVRAGRKVNEEGYVNIADQLGISEERDSSTYYSSPLRFWSNSGGSNRRRGYSGSSRSRHRYF</sequence>
<dbReference type="Proteomes" id="UP000233524">
    <property type="component" value="Unassembled WGS sequence"/>
</dbReference>
<keyword evidence="6" id="KW-1185">Reference proteome</keyword>
<feature type="domain" description="SWIM-type" evidence="4">
    <location>
        <begin position="136"/>
        <end position="168"/>
    </location>
</feature>
<evidence type="ECO:0000256" key="2">
    <source>
        <dbReference type="SAM" id="MobiDB-lite"/>
    </source>
</evidence>
<keyword evidence="1" id="KW-0863">Zinc-finger</keyword>
<evidence type="ECO:0000313" key="6">
    <source>
        <dbReference type="Proteomes" id="UP000233524"/>
    </source>
</evidence>
<dbReference type="InterPro" id="IPR007527">
    <property type="entry name" value="Znf_SWIM"/>
</dbReference>
<evidence type="ECO:0000256" key="1">
    <source>
        <dbReference type="PROSITE-ProRule" id="PRU00175"/>
    </source>
</evidence>
<feature type="compositionally biased region" description="Basic residues" evidence="2">
    <location>
        <begin position="328"/>
        <end position="344"/>
    </location>
</feature>
<evidence type="ECO:0000313" key="5">
    <source>
        <dbReference type="EMBL" id="PKS12403.1"/>
    </source>
</evidence>
<dbReference type="InterPro" id="IPR001841">
    <property type="entry name" value="Znf_RING"/>
</dbReference>
<feature type="region of interest" description="Disordered" evidence="2">
    <location>
        <begin position="193"/>
        <end position="213"/>
    </location>
</feature>
<feature type="domain" description="RING-type" evidence="3">
    <location>
        <begin position="219"/>
        <end position="271"/>
    </location>
</feature>
<dbReference type="VEuPathDB" id="FungiDB:jhhlp_000607"/>
<gene>
    <name evidence="5" type="ORF">jhhlp_000607</name>
</gene>
<keyword evidence="1" id="KW-0862">Zinc</keyword>
<organism evidence="5 6">
    <name type="scientific">Lomentospora prolificans</name>
    <dbReference type="NCBI Taxonomy" id="41688"/>
    <lineage>
        <taxon>Eukaryota</taxon>
        <taxon>Fungi</taxon>
        <taxon>Dikarya</taxon>
        <taxon>Ascomycota</taxon>
        <taxon>Pezizomycotina</taxon>
        <taxon>Sordariomycetes</taxon>
        <taxon>Hypocreomycetidae</taxon>
        <taxon>Microascales</taxon>
        <taxon>Microascaceae</taxon>
        <taxon>Lomentospora</taxon>
    </lineage>
</organism>
<dbReference type="STRING" id="41688.A0A2N3NIZ9"/>